<dbReference type="EMBL" id="KP942676">
    <property type="protein sequence ID" value="AKG47563.1"/>
    <property type="molecule type" value="Genomic_DNA"/>
</dbReference>
<keyword evidence="1" id="KW-0472">Membrane</keyword>
<name>A0A0K0MPP1_PECCA</name>
<reference evidence="2" key="2">
    <citation type="submission" date="2015-03" db="EMBL/GenBank/DDBJ databases">
        <authorList>
            <person name="Welte C."/>
            <person name="de Graaf R."/>
            <person name="van den Bosch T.J.M."/>
            <person name="Op den Camp H."/>
            <person name="van Dam N."/>
            <person name="Jetten M."/>
        </authorList>
    </citation>
    <scope>NUCLEOTIDE SEQUENCE</scope>
    <source>
        <plasmid evidence="2">Drgb1</plasmid>
    </source>
</reference>
<protein>
    <submittedName>
        <fullName evidence="2">Uncharacterized protein</fullName>
    </submittedName>
</protein>
<sequence>MGSLRSAHRQNIVTQNTTTQVQTVAAIIAAVVLIVVVVVIDIEKPKMKKVTAEQVHDFMKLHYKKDRFEGRNNSDWGKDYSMCIAANNANIINNGCYTCISNHDSQSGETVWFNHQLIELDSPPKKQHLPSNNLKDYLYGNYICFSCRNCQSEFVGPKHADYCFECIQEREW</sequence>
<organism evidence="2">
    <name type="scientific">Pectobacterium carotovorum</name>
    <name type="common">Erwinia carotovora</name>
    <dbReference type="NCBI Taxonomy" id="554"/>
    <lineage>
        <taxon>Bacteria</taxon>
        <taxon>Pseudomonadati</taxon>
        <taxon>Pseudomonadota</taxon>
        <taxon>Gammaproteobacteria</taxon>
        <taxon>Enterobacterales</taxon>
        <taxon>Pectobacteriaceae</taxon>
        <taxon>Pectobacterium</taxon>
    </lineage>
</organism>
<evidence type="ECO:0000313" key="2">
    <source>
        <dbReference type="EMBL" id="AKG47563.1"/>
    </source>
</evidence>
<evidence type="ECO:0000256" key="1">
    <source>
        <dbReference type="SAM" id="Phobius"/>
    </source>
</evidence>
<geneLocation type="plasmid" evidence="2">
    <name>Drgb1</name>
</geneLocation>
<dbReference type="AlphaFoldDB" id="A0A0K0MPP1"/>
<keyword evidence="1" id="KW-1133">Transmembrane helix</keyword>
<feature type="transmembrane region" description="Helical" evidence="1">
    <location>
        <begin position="20"/>
        <end position="40"/>
    </location>
</feature>
<reference evidence="2" key="1">
    <citation type="journal article" date="2015" name="Environ. Microbiol.">
        <title>Plasmids from the gut microbiome of cabbage root fly larvae encode SaxA that catalyses the conversion of the plant toxin 2-phenylethyl isothiocyanate.</title>
        <authorList>
            <person name="Welte C.U."/>
            <person name="de Graaf R.M."/>
            <person name="van den Bosch T.J."/>
            <person name="Op den Camp H.J."/>
            <person name="van Dam N.M."/>
            <person name="Jetten M.S."/>
        </authorList>
    </citation>
    <scope>NUCLEOTIDE SEQUENCE</scope>
    <source>
        <plasmid evidence="2">Drgb1</plasmid>
    </source>
</reference>
<accession>A0A0K0MPP1</accession>
<gene>
    <name evidence="2" type="ORF">pA_00123</name>
</gene>
<proteinExistence type="predicted"/>
<keyword evidence="2" id="KW-0614">Plasmid</keyword>
<keyword evidence="1" id="KW-0812">Transmembrane</keyword>